<sequence length="227" mass="26416">MNETDYWNPRQMFKKGLVGLLLIVMVATSFPFIPAQQIRFNNGIEHNVSLTVVYVLSYAIMMGLAFYAYKKFGTGYQLSHKLNRKDILMIFIGIVLSVVFGKIYIRIFGLSFRNNFSMHDFAFSHYPWQVILLVLGYLILSPILEEVVFRAYFLDVAFPNQLKWIGAIASSILLHMRYYSVYSFFYFAIYGICFAFVYNKTRNVKAPIIMHIFLNLMAILLVGPYYS</sequence>
<dbReference type="RefSeq" id="WP_120783934.1">
    <property type="nucleotide sequence ID" value="NZ_CP032626.1"/>
</dbReference>
<keyword evidence="4" id="KW-0378">Hydrolase</keyword>
<dbReference type="GO" id="GO:0080120">
    <property type="term" value="P:CAAX-box protein maturation"/>
    <property type="evidence" value="ECO:0007669"/>
    <property type="project" value="UniProtKB-ARBA"/>
</dbReference>
<name>A0A387AYM5_9LACO</name>
<keyword evidence="2" id="KW-0472">Membrane</keyword>
<dbReference type="Pfam" id="PF02517">
    <property type="entry name" value="Rce1-like"/>
    <property type="match status" value="1"/>
</dbReference>
<protein>
    <submittedName>
        <fullName evidence="4">CPBP family intramembrane metalloprotease</fullName>
    </submittedName>
</protein>
<feature type="transmembrane region" description="Helical" evidence="2">
    <location>
        <begin position="126"/>
        <end position="144"/>
    </location>
</feature>
<gene>
    <name evidence="4" type="ORF">D7I45_00970</name>
</gene>
<dbReference type="EMBL" id="CP032626">
    <property type="protein sequence ID" value="AYF92160.1"/>
    <property type="molecule type" value="Genomic_DNA"/>
</dbReference>
<keyword evidence="2" id="KW-1133">Transmembrane helix</keyword>
<dbReference type="KEGG" id="abom:D7I45_00970"/>
<feature type="transmembrane region" description="Helical" evidence="2">
    <location>
        <begin position="47"/>
        <end position="67"/>
    </location>
</feature>
<keyword evidence="2" id="KW-0812">Transmembrane</keyword>
<reference evidence="4 5" key="1">
    <citation type="submission" date="2018-09" db="EMBL/GenBank/DDBJ databases">
        <title>Genome sequencing of strain BHWM-4.</title>
        <authorList>
            <person name="Heo J."/>
            <person name="Kim S.-J."/>
            <person name="Kwon S.-W."/>
        </authorList>
    </citation>
    <scope>NUCLEOTIDE SEQUENCE [LARGE SCALE GENOMIC DNA]</scope>
    <source>
        <strain evidence="4 5">BHWM-4</strain>
    </source>
</reference>
<organism evidence="4 5">
    <name type="scientific">Apilactobacillus bombintestini</name>
    <dbReference type="NCBI Taxonomy" id="2419772"/>
    <lineage>
        <taxon>Bacteria</taxon>
        <taxon>Bacillati</taxon>
        <taxon>Bacillota</taxon>
        <taxon>Bacilli</taxon>
        <taxon>Lactobacillales</taxon>
        <taxon>Lactobacillaceae</taxon>
        <taxon>Apilactobacillus</taxon>
    </lineage>
</organism>
<feature type="transmembrane region" description="Helical" evidence="2">
    <location>
        <begin position="179"/>
        <end position="199"/>
    </location>
</feature>
<dbReference type="Proteomes" id="UP000272003">
    <property type="component" value="Chromosome"/>
</dbReference>
<keyword evidence="5" id="KW-1185">Reference proteome</keyword>
<comment type="similarity">
    <text evidence="1">Belongs to the UPF0177 family.</text>
</comment>
<accession>A0A387AYM5</accession>
<dbReference type="GO" id="GO:0008237">
    <property type="term" value="F:metallopeptidase activity"/>
    <property type="evidence" value="ECO:0007669"/>
    <property type="project" value="UniProtKB-KW"/>
</dbReference>
<feature type="transmembrane region" description="Helical" evidence="2">
    <location>
        <begin position="87"/>
        <end position="105"/>
    </location>
</feature>
<keyword evidence="4" id="KW-0645">Protease</keyword>
<evidence type="ECO:0000256" key="2">
    <source>
        <dbReference type="SAM" id="Phobius"/>
    </source>
</evidence>
<dbReference type="OrthoDB" id="8607342at2"/>
<dbReference type="GO" id="GO:0006508">
    <property type="term" value="P:proteolysis"/>
    <property type="evidence" value="ECO:0007669"/>
    <property type="project" value="UniProtKB-KW"/>
</dbReference>
<feature type="transmembrane region" description="Helical" evidence="2">
    <location>
        <begin position="206"/>
        <end position="226"/>
    </location>
</feature>
<dbReference type="GO" id="GO:0004175">
    <property type="term" value="F:endopeptidase activity"/>
    <property type="evidence" value="ECO:0007669"/>
    <property type="project" value="UniProtKB-ARBA"/>
</dbReference>
<evidence type="ECO:0000313" key="5">
    <source>
        <dbReference type="Proteomes" id="UP000272003"/>
    </source>
</evidence>
<evidence type="ECO:0000256" key="1">
    <source>
        <dbReference type="ARBA" id="ARBA00009067"/>
    </source>
</evidence>
<dbReference type="AlphaFoldDB" id="A0A387AYM5"/>
<proteinExistence type="inferred from homology"/>
<evidence type="ECO:0000313" key="4">
    <source>
        <dbReference type="EMBL" id="AYF92160.1"/>
    </source>
</evidence>
<evidence type="ECO:0000259" key="3">
    <source>
        <dbReference type="Pfam" id="PF02517"/>
    </source>
</evidence>
<dbReference type="InterPro" id="IPR003675">
    <property type="entry name" value="Rce1/LyrA-like_dom"/>
</dbReference>
<feature type="domain" description="CAAX prenyl protease 2/Lysostaphin resistance protein A-like" evidence="3">
    <location>
        <begin position="128"/>
        <end position="217"/>
    </location>
</feature>
<keyword evidence="4" id="KW-0482">Metalloprotease</keyword>
<feature type="transmembrane region" description="Helical" evidence="2">
    <location>
        <begin position="16"/>
        <end position="35"/>
    </location>
</feature>